<reference evidence="2 3" key="1">
    <citation type="submission" date="2019-02" db="EMBL/GenBank/DDBJ databases">
        <title>Deep-cultivation of Planctomycetes and their phenomic and genomic characterization uncovers novel biology.</title>
        <authorList>
            <person name="Wiegand S."/>
            <person name="Jogler M."/>
            <person name="Boedeker C."/>
            <person name="Pinto D."/>
            <person name="Vollmers J."/>
            <person name="Rivas-Marin E."/>
            <person name="Kohn T."/>
            <person name="Peeters S.H."/>
            <person name="Heuer A."/>
            <person name="Rast P."/>
            <person name="Oberbeckmann S."/>
            <person name="Bunk B."/>
            <person name="Jeske O."/>
            <person name="Meyerdierks A."/>
            <person name="Storesund J.E."/>
            <person name="Kallscheuer N."/>
            <person name="Luecker S."/>
            <person name="Lage O.M."/>
            <person name="Pohl T."/>
            <person name="Merkel B.J."/>
            <person name="Hornburger P."/>
            <person name="Mueller R.-W."/>
            <person name="Bruemmer F."/>
            <person name="Labrenz M."/>
            <person name="Spormann A.M."/>
            <person name="Op den Camp H."/>
            <person name="Overmann J."/>
            <person name="Amann R."/>
            <person name="Jetten M.S.M."/>
            <person name="Mascher T."/>
            <person name="Medema M.H."/>
            <person name="Devos D.P."/>
            <person name="Kaster A.-K."/>
            <person name="Ovreas L."/>
            <person name="Rohde M."/>
            <person name="Galperin M.Y."/>
            <person name="Jogler C."/>
        </authorList>
    </citation>
    <scope>NUCLEOTIDE SEQUENCE [LARGE SCALE GENOMIC DNA]</scope>
    <source>
        <strain evidence="2 3">Pla163</strain>
    </source>
</reference>
<evidence type="ECO:0000313" key="3">
    <source>
        <dbReference type="Proteomes" id="UP000319342"/>
    </source>
</evidence>
<accession>A0A518CXP5</accession>
<proteinExistence type="predicted"/>
<evidence type="ECO:0000256" key="1">
    <source>
        <dbReference type="SAM" id="MobiDB-lite"/>
    </source>
</evidence>
<gene>
    <name evidence="2" type="ORF">Pla163_11020</name>
</gene>
<feature type="region of interest" description="Disordered" evidence="1">
    <location>
        <begin position="1"/>
        <end position="33"/>
    </location>
</feature>
<sequence length="33" mass="3615">MAPALLCGSNPTSNSNPLRHLLEQLADPRNPWT</sequence>
<protein>
    <submittedName>
        <fullName evidence="2">Uncharacterized protein</fullName>
    </submittedName>
</protein>
<evidence type="ECO:0000313" key="2">
    <source>
        <dbReference type="EMBL" id="QDU84001.1"/>
    </source>
</evidence>
<name>A0A518CXP5_9BACT</name>
<dbReference type="EMBL" id="CP036290">
    <property type="protein sequence ID" value="QDU84001.1"/>
    <property type="molecule type" value="Genomic_DNA"/>
</dbReference>
<dbReference type="Proteomes" id="UP000319342">
    <property type="component" value="Chromosome"/>
</dbReference>
<keyword evidence="3" id="KW-1185">Reference proteome</keyword>
<dbReference type="AlphaFoldDB" id="A0A518CXP5"/>
<organism evidence="2 3">
    <name type="scientific">Rohdeia mirabilis</name>
    <dbReference type="NCBI Taxonomy" id="2528008"/>
    <lineage>
        <taxon>Bacteria</taxon>
        <taxon>Pseudomonadati</taxon>
        <taxon>Planctomycetota</taxon>
        <taxon>Planctomycetia</taxon>
        <taxon>Planctomycetia incertae sedis</taxon>
        <taxon>Rohdeia</taxon>
    </lineage>
</organism>